<dbReference type="EMBL" id="JASPKY010000021">
    <property type="protein sequence ID" value="KAK9752329.1"/>
    <property type="molecule type" value="Genomic_DNA"/>
</dbReference>
<dbReference type="AlphaFoldDB" id="A0AAW1N1B1"/>
<evidence type="ECO:0000313" key="2">
    <source>
        <dbReference type="Proteomes" id="UP001458880"/>
    </source>
</evidence>
<sequence length="160" mass="18125">MNNFVVFDGFFPDRKDEPGENANMATAKANQPANGLQTNFSSPYGRYGAPRPPCSMGQIIHNQSSLVQPTQETGGTSLNIRAPIKTRSAYVYSQKQPVNSFENQQVCQSLPNMWNQNNNTYNEEQQQMENGYYTNQTPNHITKSSSKWKMVTIRTKLPIR</sequence>
<dbReference type="Proteomes" id="UP001458880">
    <property type="component" value="Unassembled WGS sequence"/>
</dbReference>
<reference evidence="1 2" key="1">
    <citation type="journal article" date="2024" name="BMC Genomics">
        <title>De novo assembly and annotation of Popillia japonica's genome with initial clues to its potential as an invasive pest.</title>
        <authorList>
            <person name="Cucini C."/>
            <person name="Boschi S."/>
            <person name="Funari R."/>
            <person name="Cardaioli E."/>
            <person name="Iannotti N."/>
            <person name="Marturano G."/>
            <person name="Paoli F."/>
            <person name="Bruttini M."/>
            <person name="Carapelli A."/>
            <person name="Frati F."/>
            <person name="Nardi F."/>
        </authorList>
    </citation>
    <scope>NUCLEOTIDE SEQUENCE [LARGE SCALE GENOMIC DNA]</scope>
    <source>
        <strain evidence="1">DMR45628</strain>
    </source>
</reference>
<protein>
    <submittedName>
        <fullName evidence="1">Uncharacterized protein</fullName>
    </submittedName>
</protein>
<evidence type="ECO:0000313" key="1">
    <source>
        <dbReference type="EMBL" id="KAK9752329.1"/>
    </source>
</evidence>
<comment type="caution">
    <text evidence="1">The sequence shown here is derived from an EMBL/GenBank/DDBJ whole genome shotgun (WGS) entry which is preliminary data.</text>
</comment>
<proteinExistence type="predicted"/>
<accession>A0AAW1N1B1</accession>
<name>A0AAW1N1B1_POPJA</name>
<gene>
    <name evidence="1" type="ORF">QE152_g4280</name>
</gene>
<keyword evidence="2" id="KW-1185">Reference proteome</keyword>
<organism evidence="1 2">
    <name type="scientific">Popillia japonica</name>
    <name type="common">Japanese beetle</name>
    <dbReference type="NCBI Taxonomy" id="7064"/>
    <lineage>
        <taxon>Eukaryota</taxon>
        <taxon>Metazoa</taxon>
        <taxon>Ecdysozoa</taxon>
        <taxon>Arthropoda</taxon>
        <taxon>Hexapoda</taxon>
        <taxon>Insecta</taxon>
        <taxon>Pterygota</taxon>
        <taxon>Neoptera</taxon>
        <taxon>Endopterygota</taxon>
        <taxon>Coleoptera</taxon>
        <taxon>Polyphaga</taxon>
        <taxon>Scarabaeiformia</taxon>
        <taxon>Scarabaeidae</taxon>
        <taxon>Rutelinae</taxon>
        <taxon>Popillia</taxon>
    </lineage>
</organism>